<dbReference type="EMBL" id="LTBB01000013">
    <property type="protein sequence ID" value="KYH28118.1"/>
    <property type="molecule type" value="Genomic_DNA"/>
</dbReference>
<dbReference type="Proteomes" id="UP000075374">
    <property type="component" value="Unassembled WGS sequence"/>
</dbReference>
<feature type="transmembrane region" description="Helical" evidence="8">
    <location>
        <begin position="21"/>
        <end position="45"/>
    </location>
</feature>
<dbReference type="GO" id="GO:0005886">
    <property type="term" value="C:plasma membrane"/>
    <property type="evidence" value="ECO:0007669"/>
    <property type="project" value="UniProtKB-SubCell"/>
</dbReference>
<keyword evidence="6 8" id="KW-1133">Transmembrane helix</keyword>
<evidence type="ECO:0000259" key="9">
    <source>
        <dbReference type="PROSITE" id="PS50928"/>
    </source>
</evidence>
<dbReference type="PATRIC" id="fig|1121305.3.peg.2256"/>
<feature type="transmembrane region" description="Helical" evidence="8">
    <location>
        <begin position="262"/>
        <end position="283"/>
    </location>
</feature>
<evidence type="ECO:0000256" key="2">
    <source>
        <dbReference type="ARBA" id="ARBA00007069"/>
    </source>
</evidence>
<dbReference type="PANTHER" id="PTHR42929:SF1">
    <property type="entry name" value="INNER MEMBRANE ABC TRANSPORTER PERMEASE PROTEIN YDCU-RELATED"/>
    <property type="match status" value="1"/>
</dbReference>
<dbReference type="CDD" id="cd06261">
    <property type="entry name" value="TM_PBP2"/>
    <property type="match status" value="1"/>
</dbReference>
<feature type="domain" description="ABC transmembrane type-1" evidence="9">
    <location>
        <begin position="77"/>
        <end position="283"/>
    </location>
</feature>
<evidence type="ECO:0000256" key="8">
    <source>
        <dbReference type="RuleBase" id="RU363032"/>
    </source>
</evidence>
<dbReference type="Pfam" id="PF00528">
    <property type="entry name" value="BPD_transp_1"/>
    <property type="match status" value="1"/>
</dbReference>
<feature type="transmembrane region" description="Helical" evidence="8">
    <location>
        <begin position="112"/>
        <end position="136"/>
    </location>
</feature>
<dbReference type="Gene3D" id="1.10.3720.10">
    <property type="entry name" value="MetI-like"/>
    <property type="match status" value="1"/>
</dbReference>
<keyword evidence="3 8" id="KW-0813">Transport</keyword>
<dbReference type="AlphaFoldDB" id="A0A151AKH4"/>
<comment type="similarity">
    <text evidence="2">Belongs to the binding-protein-dependent transport system permease family. CysTW subfamily.</text>
</comment>
<dbReference type="STRING" id="1121305.CLCOL_22520"/>
<dbReference type="PROSITE" id="PS50928">
    <property type="entry name" value="ABC_TM1"/>
    <property type="match status" value="1"/>
</dbReference>
<keyword evidence="4" id="KW-1003">Cell membrane</keyword>
<feature type="transmembrane region" description="Helical" evidence="8">
    <location>
        <begin position="163"/>
        <end position="182"/>
    </location>
</feature>
<accession>A0A151AKH4</accession>
<evidence type="ECO:0000313" key="11">
    <source>
        <dbReference type="Proteomes" id="UP000075374"/>
    </source>
</evidence>
<dbReference type="SUPFAM" id="SSF161098">
    <property type="entry name" value="MetI-like"/>
    <property type="match status" value="1"/>
</dbReference>
<reference evidence="10 11" key="1">
    <citation type="submission" date="2016-02" db="EMBL/GenBank/DDBJ databases">
        <title>Genome sequence of Clostridium colicanis DSM 13634.</title>
        <authorList>
            <person name="Poehlein A."/>
            <person name="Daniel R."/>
        </authorList>
    </citation>
    <scope>NUCLEOTIDE SEQUENCE [LARGE SCALE GENOMIC DNA]</scope>
    <source>
        <strain evidence="10 11">DSM 13634</strain>
    </source>
</reference>
<feature type="transmembrane region" description="Helical" evidence="8">
    <location>
        <begin position="219"/>
        <end position="242"/>
    </location>
</feature>
<feature type="transmembrane region" description="Helical" evidence="8">
    <location>
        <begin position="72"/>
        <end position="100"/>
    </location>
</feature>
<dbReference type="GO" id="GO:0055085">
    <property type="term" value="P:transmembrane transport"/>
    <property type="evidence" value="ECO:0007669"/>
    <property type="project" value="InterPro"/>
</dbReference>
<keyword evidence="5 8" id="KW-0812">Transmembrane</keyword>
<evidence type="ECO:0000256" key="4">
    <source>
        <dbReference type="ARBA" id="ARBA00022475"/>
    </source>
</evidence>
<name>A0A151AKH4_9CLOT</name>
<comment type="caution">
    <text evidence="10">The sequence shown here is derived from an EMBL/GenBank/DDBJ whole genome shotgun (WGS) entry which is preliminary data.</text>
</comment>
<evidence type="ECO:0000313" key="10">
    <source>
        <dbReference type="EMBL" id="KYH28118.1"/>
    </source>
</evidence>
<dbReference type="InterPro" id="IPR035906">
    <property type="entry name" value="MetI-like_sf"/>
</dbReference>
<dbReference type="InterPro" id="IPR000515">
    <property type="entry name" value="MetI-like"/>
</dbReference>
<organism evidence="10 11">
    <name type="scientific">Clostridium colicanis DSM 13634</name>
    <dbReference type="NCBI Taxonomy" id="1121305"/>
    <lineage>
        <taxon>Bacteria</taxon>
        <taxon>Bacillati</taxon>
        <taxon>Bacillota</taxon>
        <taxon>Clostridia</taxon>
        <taxon>Eubacteriales</taxon>
        <taxon>Clostridiaceae</taxon>
        <taxon>Clostridium</taxon>
    </lineage>
</organism>
<keyword evidence="11" id="KW-1185">Reference proteome</keyword>
<evidence type="ECO:0000256" key="5">
    <source>
        <dbReference type="ARBA" id="ARBA00022692"/>
    </source>
</evidence>
<sequence length="296" mass="33335">MENRNSLSRIMNKLKEKAGMIATVMPVTLWMLAFFIVPLILILIVSFSSRGETGNIIFKFTLNNYARIFNKLYITIFIKSLLIGLATTVICLVLGYPFAFIIARAGKRLKPLFLLLIILPFWTNSLVRTYAMIILLRTEGILNHILLGIGLINEPLHLMYNNIAVMIGMLYMMFPFMVLPLYSSIEKLDMSLLEAADDLGASPLNKFLKITLPLTKGGILSGSLLVFVPTLGLFFITDLMGGSKVVLMSNLVKNQFLTARDWPFGSAISVILMIVMIILIFYYTKFSGNKNKWEVL</sequence>
<gene>
    <name evidence="10" type="primary">potB</name>
    <name evidence="10" type="ORF">CLCOL_22520</name>
</gene>
<keyword evidence="7 8" id="KW-0472">Membrane</keyword>
<dbReference type="RefSeq" id="WP_082787909.1">
    <property type="nucleotide sequence ID" value="NZ_LTBB01000013.1"/>
</dbReference>
<protein>
    <submittedName>
        <fullName evidence="10">Spermidine/putrescine transport system permease protein PotB</fullName>
    </submittedName>
</protein>
<evidence type="ECO:0000256" key="1">
    <source>
        <dbReference type="ARBA" id="ARBA00004651"/>
    </source>
</evidence>
<dbReference type="PANTHER" id="PTHR42929">
    <property type="entry name" value="INNER MEMBRANE ABC TRANSPORTER PERMEASE PROTEIN YDCU-RELATED-RELATED"/>
    <property type="match status" value="1"/>
</dbReference>
<proteinExistence type="inferred from homology"/>
<evidence type="ECO:0000256" key="6">
    <source>
        <dbReference type="ARBA" id="ARBA00022989"/>
    </source>
</evidence>
<comment type="subcellular location">
    <subcellularLocation>
        <location evidence="1 8">Cell membrane</location>
        <topology evidence="1 8">Multi-pass membrane protein</topology>
    </subcellularLocation>
</comment>
<evidence type="ECO:0000256" key="7">
    <source>
        <dbReference type="ARBA" id="ARBA00023136"/>
    </source>
</evidence>
<evidence type="ECO:0000256" key="3">
    <source>
        <dbReference type="ARBA" id="ARBA00022448"/>
    </source>
</evidence>